<evidence type="ECO:0000313" key="8">
    <source>
        <dbReference type="Proteomes" id="UP001500994"/>
    </source>
</evidence>
<evidence type="ECO:0000256" key="3">
    <source>
        <dbReference type="ARBA" id="ARBA00023315"/>
    </source>
</evidence>
<gene>
    <name evidence="7" type="ORF">GCM10009864_12810</name>
</gene>
<feature type="compositionally biased region" description="Pro residues" evidence="5">
    <location>
        <begin position="625"/>
        <end position="651"/>
    </location>
</feature>
<evidence type="ECO:0000259" key="6">
    <source>
        <dbReference type="SMART" id="SM00827"/>
    </source>
</evidence>
<name>A0ABN3RI00_9ACTN</name>
<dbReference type="NCBIfam" id="TIGR02814">
    <property type="entry name" value="pfaD_fam"/>
    <property type="match status" value="1"/>
</dbReference>
<dbReference type="InterPro" id="IPR016035">
    <property type="entry name" value="Acyl_Trfase/lysoPLipase"/>
</dbReference>
<dbReference type="SMART" id="SM00827">
    <property type="entry name" value="PKS_AT"/>
    <property type="match status" value="2"/>
</dbReference>
<dbReference type="SUPFAM" id="SSF55048">
    <property type="entry name" value="Probable ACP-binding domain of malonyl-CoA ACP transacylase"/>
    <property type="match status" value="2"/>
</dbReference>
<dbReference type="PANTHER" id="PTHR42681:SF1">
    <property type="entry name" value="MALONYL-COA-ACYL CARRIER PROTEIN TRANSACYLASE, MITOCHONDRIAL"/>
    <property type="match status" value="1"/>
</dbReference>
<dbReference type="NCBIfam" id="TIGR00128">
    <property type="entry name" value="fabD"/>
    <property type="match status" value="1"/>
</dbReference>
<accession>A0ABN3RI00</accession>
<organism evidence="7 8">
    <name type="scientific">Streptomyces lunalinharesii</name>
    <dbReference type="NCBI Taxonomy" id="333384"/>
    <lineage>
        <taxon>Bacteria</taxon>
        <taxon>Bacillati</taxon>
        <taxon>Actinomycetota</taxon>
        <taxon>Actinomycetes</taxon>
        <taxon>Kitasatosporales</taxon>
        <taxon>Streptomycetaceae</taxon>
        <taxon>Streptomyces</taxon>
    </lineage>
</organism>
<feature type="region of interest" description="Disordered" evidence="5">
    <location>
        <begin position="615"/>
        <end position="675"/>
    </location>
</feature>
<dbReference type="InterPro" id="IPR014043">
    <property type="entry name" value="Acyl_transferase_dom"/>
</dbReference>
<dbReference type="Gene3D" id="3.40.366.10">
    <property type="entry name" value="Malonyl-Coenzyme A Acyl Carrier Protein, domain 2"/>
    <property type="match status" value="2"/>
</dbReference>
<evidence type="ECO:0000256" key="5">
    <source>
        <dbReference type="SAM" id="MobiDB-lite"/>
    </source>
</evidence>
<dbReference type="RefSeq" id="WP_344573971.1">
    <property type="nucleotide sequence ID" value="NZ_BAAARK010000003.1"/>
</dbReference>
<dbReference type="Pfam" id="PF21607">
    <property type="entry name" value="FabD_helical_ins"/>
    <property type="match status" value="1"/>
</dbReference>
<keyword evidence="8" id="KW-1185">Reference proteome</keyword>
<dbReference type="InterPro" id="IPR016036">
    <property type="entry name" value="Malonyl_transacylase_ACP-bd"/>
</dbReference>
<dbReference type="Pfam" id="PF00698">
    <property type="entry name" value="Acyl_transf_1"/>
    <property type="match status" value="2"/>
</dbReference>
<evidence type="ECO:0000256" key="1">
    <source>
        <dbReference type="ARBA" id="ARBA00013258"/>
    </source>
</evidence>
<sequence length="1111" mass="120721">MTDGVSTVFMFSGQGSQYYQMGRDLYAGEPVFAAAMRRMDEVVRDELGTSVLDTLYDDDRSKAQPFLDTAITHPAIVMVELALAEMLMAEGIQPDLLLGASLGEFVTGVLSGALAEEDCLRMLIRQARALDDCPRGGMLAVLGPLALYDTLPELRDHTDLAARNYDQHFVVAGAEAALLGAEARLRADGVPYQRVPVEQGFHSRLMDPAHAACAATMEHVRIGRPTLPLVSCATGGPLTELSAAHFWRVAREPIEFQRAVTGLEDRGAYRYLDLGPSGTLHNFVRNNLAPGSASVSLPLLSPFGRNAALLAAVRQEITERRPRRTEAKGKGMKVYGFPGQGSQVKGMGKGLFEEFPDYTATADAVLGYSIERLCVEDPDKELSLTQFTQPALYTVGVLSYLKRLKDDPEPPSYVIGHSLGEYVALFAAGVFDFETGLRLVRHRAQLTARSEGGGMAAVVGCDQAKVEETLRRPELAGLTIANYNSPEQFVLTGARDKIDVARAFFEADGAFYTRLRVSGAFHSEFMRPASEEFAAFLAQFELKAPGIPVVSNADARRYPNEPDRIADTLTRQIWSGVQWIDTVRYLMGQQEDFTFEEVGPGTVLTKLVRKIRDRATPLRIEEPRPTAPAPRPQPQAAPAPAPLPTPAPHPAPAARTRPEPVAAPHPEPVAAAPAPRATTALDAEQLGAEGFRRRYGLRHAYLAGGMYRGVSGADLLIRLGKAGGLGFFGTGGLPLADVEDGLRTVIAALGDDAPFGANLLHQHADPEREAALVDLFLRLGVRTVEASGFLQITPALVKYRFKGGRVLAKASRADTARAFLSPPPRTVVDRLLERREITEAEIARYGDLPVADDLCVEADGWHQATGDLTTLLPTVLRLRDELATAGPRVHVGAAGGIGTPEAAASAFLMGAEFLLTGSINQCTVQAATSDAVKQMLQDAEVHDVDAAPWGEEFELGGRVRTLKRGVFQPARAAKLHELWRRHAAFEEVDAATRVQVEHKYLRRPFAEVWAELAADPGATAAPVEHTGKQRMARVFRWYLDRCLDFAAQGDPDRRVDYAVYCGPAQGAFNAWVRGTDLEDWRGRHVDVVADRLMTSAAALLRDRFATLVQAG</sequence>
<dbReference type="SUPFAM" id="SSF52151">
    <property type="entry name" value="FabD/lysophospholipase-like"/>
    <property type="match status" value="2"/>
</dbReference>
<dbReference type="InterPro" id="IPR014179">
    <property type="entry name" value="PfaD-like_TIM-barrel"/>
</dbReference>
<dbReference type="InterPro" id="IPR049489">
    <property type="entry name" value="FabD-like_helical_ins"/>
</dbReference>
<dbReference type="EC" id="2.3.1.39" evidence="1"/>
<keyword evidence="3" id="KW-0012">Acyltransferase</keyword>
<reference evidence="7 8" key="1">
    <citation type="journal article" date="2019" name="Int. J. Syst. Evol. Microbiol.">
        <title>The Global Catalogue of Microorganisms (GCM) 10K type strain sequencing project: providing services to taxonomists for standard genome sequencing and annotation.</title>
        <authorList>
            <consortium name="The Broad Institute Genomics Platform"/>
            <consortium name="The Broad Institute Genome Sequencing Center for Infectious Disease"/>
            <person name="Wu L."/>
            <person name="Ma J."/>
        </authorList>
    </citation>
    <scope>NUCLEOTIDE SEQUENCE [LARGE SCALE GENOMIC DNA]</scope>
    <source>
        <strain evidence="7 8">JCM 16374</strain>
    </source>
</reference>
<evidence type="ECO:0000313" key="7">
    <source>
        <dbReference type="EMBL" id="GAA2650453.1"/>
    </source>
</evidence>
<evidence type="ECO:0000256" key="4">
    <source>
        <dbReference type="ARBA" id="ARBA00048462"/>
    </source>
</evidence>
<dbReference type="PANTHER" id="PTHR42681">
    <property type="entry name" value="MALONYL-COA-ACYL CARRIER PROTEIN TRANSACYLASE, MITOCHONDRIAL"/>
    <property type="match status" value="1"/>
</dbReference>
<dbReference type="InterPro" id="IPR050858">
    <property type="entry name" value="Mal-CoA-ACP_Trans/PKS_FabD"/>
</dbReference>
<dbReference type="Gene3D" id="3.30.70.250">
    <property type="entry name" value="Malonyl-CoA ACP transacylase, ACP-binding"/>
    <property type="match status" value="1"/>
</dbReference>
<protein>
    <recommendedName>
        <fullName evidence="1">[acyl-carrier-protein] S-malonyltransferase</fullName>
        <ecNumber evidence="1">2.3.1.39</ecNumber>
    </recommendedName>
</protein>
<comment type="caution">
    <text evidence="7">The sequence shown here is derived from an EMBL/GenBank/DDBJ whole genome shotgun (WGS) entry which is preliminary data.</text>
</comment>
<dbReference type="SUPFAM" id="SSF51412">
    <property type="entry name" value="Inosine monophosphate dehydrogenase (IMPDH)"/>
    <property type="match status" value="1"/>
</dbReference>
<dbReference type="InterPro" id="IPR004410">
    <property type="entry name" value="Malonyl_CoA-ACP_transAc_FabD"/>
</dbReference>
<dbReference type="EMBL" id="BAAARK010000003">
    <property type="protein sequence ID" value="GAA2650453.1"/>
    <property type="molecule type" value="Genomic_DNA"/>
</dbReference>
<feature type="domain" description="Malonyl-CoA:ACP transacylase (MAT)" evidence="6">
    <location>
        <begin position="10"/>
        <end position="303"/>
    </location>
</feature>
<proteinExistence type="predicted"/>
<evidence type="ECO:0000256" key="2">
    <source>
        <dbReference type="ARBA" id="ARBA00022679"/>
    </source>
</evidence>
<keyword evidence="2" id="KW-0808">Transferase</keyword>
<feature type="compositionally biased region" description="Basic and acidic residues" evidence="5">
    <location>
        <begin position="615"/>
        <end position="624"/>
    </location>
</feature>
<feature type="domain" description="Malonyl-CoA:ACP transacylase (MAT)" evidence="6">
    <location>
        <begin position="337"/>
        <end position="685"/>
    </location>
</feature>
<dbReference type="InterPro" id="IPR001227">
    <property type="entry name" value="Ac_transferase_dom_sf"/>
</dbReference>
<dbReference type="Gene3D" id="3.20.20.70">
    <property type="entry name" value="Aldolase class I"/>
    <property type="match status" value="2"/>
</dbReference>
<comment type="catalytic activity">
    <reaction evidence="4">
        <text>holo-[ACP] + malonyl-CoA = malonyl-[ACP] + CoA</text>
        <dbReference type="Rhea" id="RHEA:41792"/>
        <dbReference type="Rhea" id="RHEA-COMP:9623"/>
        <dbReference type="Rhea" id="RHEA-COMP:9685"/>
        <dbReference type="ChEBI" id="CHEBI:57287"/>
        <dbReference type="ChEBI" id="CHEBI:57384"/>
        <dbReference type="ChEBI" id="CHEBI:64479"/>
        <dbReference type="ChEBI" id="CHEBI:78449"/>
        <dbReference type="EC" id="2.3.1.39"/>
    </reaction>
</comment>
<dbReference type="InterPro" id="IPR013785">
    <property type="entry name" value="Aldolase_TIM"/>
</dbReference>
<dbReference type="Proteomes" id="UP001500994">
    <property type="component" value="Unassembled WGS sequence"/>
</dbReference>